<dbReference type="Gene3D" id="3.40.50.300">
    <property type="entry name" value="P-loop containing nucleotide triphosphate hydrolases"/>
    <property type="match status" value="1"/>
</dbReference>
<evidence type="ECO:0000313" key="5">
    <source>
        <dbReference type="EMBL" id="KAL1529317.1"/>
    </source>
</evidence>
<dbReference type="PANTHER" id="PTHR10606">
    <property type="entry name" value="6-PHOSPHOFRUCTO-2-KINASE/FRUCTOSE-2,6-BISPHOSPHATASE"/>
    <property type="match status" value="1"/>
</dbReference>
<keyword evidence="6" id="KW-1185">Reference proteome</keyword>
<dbReference type="Proteomes" id="UP001515480">
    <property type="component" value="Unassembled WGS sequence"/>
</dbReference>
<dbReference type="InterPro" id="IPR027417">
    <property type="entry name" value="P-loop_NTPase"/>
</dbReference>
<comment type="caution">
    <text evidence="5">The sequence shown here is derived from an EMBL/GenBank/DDBJ whole genome shotgun (WGS) entry which is preliminary data.</text>
</comment>
<proteinExistence type="predicted"/>
<protein>
    <recommendedName>
        <fullName evidence="4">6-phosphofructo-2-kinase domain-containing protein</fullName>
    </recommendedName>
</protein>
<dbReference type="SUPFAM" id="SSF53254">
    <property type="entry name" value="Phosphoglycerate mutase-like"/>
    <property type="match status" value="1"/>
</dbReference>
<dbReference type="FunFam" id="3.40.50.300:FF:000644">
    <property type="entry name" value="GpmB, Fructose-2,6-bisphosphatase"/>
    <property type="match status" value="1"/>
</dbReference>
<keyword evidence="2" id="KW-0067">ATP-binding</keyword>
<dbReference type="GO" id="GO:0006000">
    <property type="term" value="P:fructose metabolic process"/>
    <property type="evidence" value="ECO:0007669"/>
    <property type="project" value="InterPro"/>
</dbReference>
<dbReference type="EMBL" id="JBGBPQ010000001">
    <property type="protein sequence ID" value="KAL1529317.1"/>
    <property type="molecule type" value="Genomic_DNA"/>
</dbReference>
<dbReference type="SUPFAM" id="SSF52540">
    <property type="entry name" value="P-loop containing nucleoside triphosphate hydrolases"/>
    <property type="match status" value="1"/>
</dbReference>
<dbReference type="GO" id="GO:0006003">
    <property type="term" value="P:fructose 2,6-bisphosphate metabolic process"/>
    <property type="evidence" value="ECO:0007669"/>
    <property type="project" value="InterPro"/>
</dbReference>
<dbReference type="InterPro" id="IPR029033">
    <property type="entry name" value="His_PPase_superfam"/>
</dbReference>
<dbReference type="InterPro" id="IPR013079">
    <property type="entry name" value="6Phosfructo_kin"/>
</dbReference>
<dbReference type="PIRSF" id="PIRSF000709">
    <property type="entry name" value="6PFK_2-Ptase"/>
    <property type="match status" value="1"/>
</dbReference>
<dbReference type="GO" id="GO:0005524">
    <property type="term" value="F:ATP binding"/>
    <property type="evidence" value="ECO:0007669"/>
    <property type="project" value="UniProtKB-KW"/>
</dbReference>
<dbReference type="AlphaFoldDB" id="A0AB34K7N1"/>
<evidence type="ECO:0000256" key="1">
    <source>
        <dbReference type="ARBA" id="ARBA00022741"/>
    </source>
</evidence>
<name>A0AB34K7N1_PRYPA</name>
<dbReference type="Pfam" id="PF00300">
    <property type="entry name" value="His_Phos_1"/>
    <property type="match status" value="1"/>
</dbReference>
<feature type="compositionally biased region" description="Pro residues" evidence="3">
    <location>
        <begin position="7"/>
        <end position="19"/>
    </location>
</feature>
<evidence type="ECO:0000256" key="3">
    <source>
        <dbReference type="SAM" id="MobiDB-lite"/>
    </source>
</evidence>
<dbReference type="Pfam" id="PF01591">
    <property type="entry name" value="6PF2K"/>
    <property type="match status" value="1"/>
</dbReference>
<dbReference type="PANTHER" id="PTHR10606:SF32">
    <property type="entry name" value="6-PHOSPHOFRUCTO-2-KINASE 1"/>
    <property type="match status" value="1"/>
</dbReference>
<sequence length="484" mass="53243">MGSPSHQIPPSPPATPPHTPASASTIGMDPAAVSRRTFYSTHFSDVVQERIVIAMVGLPARGKSYMSKAIVRYCNFLGVSCRLFNAGNTRRSRGGAGADASFFDPENASSRALKEQIAMETLEQLLEWLCNSTGLSCGIFDATNTTRARREALLERCRRAPQPVSVIFLETVCNDEAILQQNYQLKMRNEDYEGKDEEQALLDFIQRVKAYEKVYEPITDEEAEATAYPPMRYIRVVDAGKKLVVFQLDGDSIVCKWIVQLMNAIHLAPRKLTIALAGESLNDVSGIRGGDSALSEEGYRYATAVTELVKQRIDTGRPPPLVLAGTLQRYEQMADMLRPIAANVLPFRPLNELCFGLLEGLRAGLLCHSFPAEHAAREADKLNYRYPGVGGQSYFDLIMQMQSILMTIEASRRDIIIICDAAVSRVLLGYFEATPIKNIPEVPVAPGIVEFTRSHSGFVRNDVGVETGRSSMLTMVGVGQASPA</sequence>
<dbReference type="InterPro" id="IPR013078">
    <property type="entry name" value="His_Pase_superF_clade-1"/>
</dbReference>
<dbReference type="PRINTS" id="PR00991">
    <property type="entry name" value="6PFRUCTKNASE"/>
</dbReference>
<dbReference type="GO" id="GO:0003873">
    <property type="term" value="F:6-phosphofructo-2-kinase activity"/>
    <property type="evidence" value="ECO:0007669"/>
    <property type="project" value="InterPro"/>
</dbReference>
<evidence type="ECO:0000256" key="2">
    <source>
        <dbReference type="ARBA" id="ARBA00022840"/>
    </source>
</evidence>
<organism evidence="5 6">
    <name type="scientific">Prymnesium parvum</name>
    <name type="common">Toxic golden alga</name>
    <dbReference type="NCBI Taxonomy" id="97485"/>
    <lineage>
        <taxon>Eukaryota</taxon>
        <taxon>Haptista</taxon>
        <taxon>Haptophyta</taxon>
        <taxon>Prymnesiophyceae</taxon>
        <taxon>Prymnesiales</taxon>
        <taxon>Prymnesiaceae</taxon>
        <taxon>Prymnesium</taxon>
    </lineage>
</organism>
<reference evidence="5 6" key="1">
    <citation type="journal article" date="2024" name="Science">
        <title>Giant polyketide synthase enzymes in the biosynthesis of giant marine polyether toxins.</title>
        <authorList>
            <person name="Fallon T.R."/>
            <person name="Shende V.V."/>
            <person name="Wierzbicki I.H."/>
            <person name="Pendleton A.L."/>
            <person name="Watervoot N.F."/>
            <person name="Auber R.P."/>
            <person name="Gonzalez D.J."/>
            <person name="Wisecaver J.H."/>
            <person name="Moore B.S."/>
        </authorList>
    </citation>
    <scope>NUCLEOTIDE SEQUENCE [LARGE SCALE GENOMIC DNA]</scope>
    <source>
        <strain evidence="5 6">12B1</strain>
    </source>
</reference>
<accession>A0AB34K7N1</accession>
<dbReference type="GO" id="GO:0005829">
    <property type="term" value="C:cytosol"/>
    <property type="evidence" value="ECO:0007669"/>
    <property type="project" value="TreeGrafter"/>
</dbReference>
<evidence type="ECO:0000313" key="6">
    <source>
        <dbReference type="Proteomes" id="UP001515480"/>
    </source>
</evidence>
<dbReference type="InterPro" id="IPR003094">
    <property type="entry name" value="6Pfruct_kin"/>
</dbReference>
<dbReference type="Gene3D" id="3.40.50.1240">
    <property type="entry name" value="Phosphoglycerate mutase-like"/>
    <property type="match status" value="1"/>
</dbReference>
<keyword evidence="1" id="KW-0547">Nucleotide-binding</keyword>
<feature type="domain" description="6-phosphofructo-2-kinase" evidence="4">
    <location>
        <begin position="47"/>
        <end position="263"/>
    </location>
</feature>
<gene>
    <name evidence="5" type="ORF">AB1Y20_000271</name>
</gene>
<feature type="region of interest" description="Disordered" evidence="3">
    <location>
        <begin position="1"/>
        <end position="26"/>
    </location>
</feature>
<evidence type="ECO:0000259" key="4">
    <source>
        <dbReference type="Pfam" id="PF01591"/>
    </source>
</evidence>